<feature type="coiled-coil region" evidence="1">
    <location>
        <begin position="892"/>
        <end position="935"/>
    </location>
</feature>
<keyword evidence="4" id="KW-1185">Reference proteome</keyword>
<organism evidence="3 4">
    <name type="scientific">Spironucleus salmonicida</name>
    <dbReference type="NCBI Taxonomy" id="348837"/>
    <lineage>
        <taxon>Eukaryota</taxon>
        <taxon>Metamonada</taxon>
        <taxon>Diplomonadida</taxon>
        <taxon>Hexamitidae</taxon>
        <taxon>Hexamitinae</taxon>
        <taxon>Spironucleus</taxon>
    </lineage>
</organism>
<proteinExistence type="predicted"/>
<evidence type="ECO:0000256" key="2">
    <source>
        <dbReference type="SAM" id="MobiDB-lite"/>
    </source>
</evidence>
<accession>A0A9P8LZE0</accession>
<dbReference type="Proteomes" id="UP000018208">
    <property type="component" value="Unassembled WGS sequence"/>
</dbReference>
<sequence length="962" mass="110766">MYKFYMKQIFPGLTRQSSHKSLADNLAQLYPNIKQDELLSYIQNDNQNSQTLQRIKTQMNDFNNSTVLKNIYQLLEQQREGIFVKFEQYEVLQTVNIKAFQDQIGDLQQQIKNYENTNQSKFEAELLKLLDVENQEDCFLVIKKWKENIIDLENQQLDIISRSEVLSTENQRLKEILTEEKSQDGDLDINALNSISSSQKNIDDLSIEDELFDLKKQIKYYKNVQQEYLVKEAEYKTVENFQYRISQIINCSVYNDPEFIIQSLQTKILLLKQLQDILSEVQQLIQTDSSNLIINKITKLVNNNYDDLILLLSKHQIEDNLAVNLDKLLNYKDKEIETCVQKNQQLCLEVVSLEEEIKILTEFTTESSVFLHNISELLLCEEDEYQILQSAQQIMSNQFNLQEQINQLNQDKQINNQQSPILRQISELYATDLSDKELPLFMQQIKQKSDEKTNSNDKLIIANQNLQDEILSYQMLLKSGSQLEFIDELTKLQNNYKKSQDIIIQIQHCLNLSTEQDMLPQILNKVQNAQKAAYLDPINTALQTQFSTDQLLTFITQLQEENALQKHQAANLHAQIDENRSNLDNNIQQYNQFKYKLNEALNCDLSESQLLNLIKNSQERQIDLETKLQASERFLQQSNQDLNQHKQQLSAQKSLSANFESEINILKRNFSTLQEALVLKTADFEALTKIAACGAPEFGGSQERNFEGIQRLETGEAGQNTQNNKNMQPSQIDPQNAQNALNALNALNSQNFQNSQNTEISQNPQNTEISQPPQLSPNTLLMTQKIDFLTLSLKRKEETISNLDAHLVAICAALRRFPALNGAFYAQAHGIAQKLGNLSRSFAFLFRENALRAAQFGQRFACLRQRAESILAERDAQIQGNQRIQQELQFRLSACEAENRKLAKDAEQATSAVGAVRLNQRIRQLELENNDLRAMRTGDYEPVAGVFGAKVKSPELILRGKK</sequence>
<keyword evidence="1" id="KW-0175">Coiled coil</keyword>
<evidence type="ECO:0000313" key="3">
    <source>
        <dbReference type="EMBL" id="KAH0577118.1"/>
    </source>
</evidence>
<evidence type="ECO:0000256" key="1">
    <source>
        <dbReference type="SAM" id="Coils"/>
    </source>
</evidence>
<evidence type="ECO:0000313" key="4">
    <source>
        <dbReference type="Proteomes" id="UP000018208"/>
    </source>
</evidence>
<feature type="region of interest" description="Disordered" evidence="2">
    <location>
        <begin position="755"/>
        <end position="777"/>
    </location>
</feature>
<protein>
    <submittedName>
        <fullName evidence="3">Uncharacterized protein</fullName>
    </submittedName>
</protein>
<dbReference type="KEGG" id="ssao:94294491"/>
<feature type="coiled-coil region" evidence="1">
    <location>
        <begin position="628"/>
        <end position="655"/>
    </location>
</feature>
<dbReference type="AlphaFoldDB" id="A0A9P8LZE0"/>
<name>A0A9P8LZE0_9EUKA</name>
<feature type="compositionally biased region" description="Polar residues" evidence="2">
    <location>
        <begin position="758"/>
        <end position="777"/>
    </location>
</feature>
<dbReference type="RefSeq" id="XP_067767891.1">
    <property type="nucleotide sequence ID" value="XM_067904409.1"/>
</dbReference>
<gene>
    <name evidence="3" type="ORF">SS50377_20468</name>
</gene>
<dbReference type="EMBL" id="AUWU02000001">
    <property type="protein sequence ID" value="KAH0577118.1"/>
    <property type="molecule type" value="Genomic_DNA"/>
</dbReference>
<comment type="caution">
    <text evidence="3">The sequence shown here is derived from an EMBL/GenBank/DDBJ whole genome shotgun (WGS) entry which is preliminary data.</text>
</comment>
<reference evidence="3 4" key="1">
    <citation type="journal article" date="2014" name="PLoS Genet.">
        <title>The Genome of Spironucleus salmonicida Highlights a Fish Pathogen Adapted to Fluctuating Environments.</title>
        <authorList>
            <person name="Xu F."/>
            <person name="Jerlstrom-Hultqvist J."/>
            <person name="Einarsson E."/>
            <person name="Astvaldsson A."/>
            <person name="Svard S.G."/>
            <person name="Andersson J.O."/>
        </authorList>
    </citation>
    <scope>NUCLEOTIDE SEQUENCE [LARGE SCALE GENOMIC DNA]</scope>
    <source>
        <strain evidence="3 4">ATCC 50377</strain>
    </source>
</reference>
<dbReference type="GeneID" id="94294491"/>
<feature type="coiled-coil region" evidence="1">
    <location>
        <begin position="97"/>
        <end position="124"/>
    </location>
</feature>